<feature type="domain" description="BTB" evidence="5">
    <location>
        <begin position="864"/>
        <end position="933"/>
    </location>
</feature>
<dbReference type="VEuPathDB" id="FungiDB:CJJ07_002530"/>
<feature type="region of interest" description="Disordered" evidence="4">
    <location>
        <begin position="1374"/>
        <end position="1407"/>
    </location>
</feature>
<dbReference type="InterPro" id="IPR000210">
    <property type="entry name" value="BTB/POZ_dom"/>
</dbReference>
<dbReference type="InterPro" id="IPR011333">
    <property type="entry name" value="SKP1/BTB/POZ_sf"/>
</dbReference>
<feature type="compositionally biased region" description="Basic and acidic residues" evidence="4">
    <location>
        <begin position="1396"/>
        <end position="1407"/>
    </location>
</feature>
<dbReference type="VEuPathDB" id="FungiDB:CJI97_002805"/>
<feature type="repeat" description="RCC1" evidence="2">
    <location>
        <begin position="236"/>
        <end position="289"/>
    </location>
</feature>
<dbReference type="EMBL" id="LGST01000052">
    <property type="protein sequence ID" value="KND96588.1"/>
    <property type="molecule type" value="Genomic_DNA"/>
</dbReference>
<proteinExistence type="predicted"/>
<dbReference type="VEuPathDB" id="FungiDB:CJJ09_001343"/>
<dbReference type="InterPro" id="IPR036770">
    <property type="entry name" value="Ankyrin_rpt-contain_sf"/>
</dbReference>
<dbReference type="Gene3D" id="1.25.40.20">
    <property type="entry name" value="Ankyrin repeat-containing domain"/>
    <property type="match status" value="1"/>
</dbReference>
<evidence type="ECO:0000256" key="2">
    <source>
        <dbReference type="PROSITE-ProRule" id="PRU00235"/>
    </source>
</evidence>
<dbReference type="PROSITE" id="PS50097">
    <property type="entry name" value="BTB"/>
    <property type="match status" value="2"/>
</dbReference>
<dbReference type="InterPro" id="IPR009091">
    <property type="entry name" value="RCC1/BLIP-II"/>
</dbReference>
<dbReference type="PROSITE" id="PS50012">
    <property type="entry name" value="RCC1_3"/>
    <property type="match status" value="2"/>
</dbReference>
<feature type="compositionally biased region" description="Basic residues" evidence="4">
    <location>
        <begin position="1118"/>
        <end position="1127"/>
    </location>
</feature>
<evidence type="ECO:0000256" key="4">
    <source>
        <dbReference type="SAM" id="MobiDB-lite"/>
    </source>
</evidence>
<feature type="compositionally biased region" description="Basic and acidic residues" evidence="4">
    <location>
        <begin position="1254"/>
        <end position="1273"/>
    </location>
</feature>
<protein>
    <recommendedName>
        <fullName evidence="5">BTB domain-containing protein</fullName>
    </recommendedName>
</protein>
<dbReference type="VEuPathDB" id="FungiDB:B9J08_002751"/>
<dbReference type="SMART" id="SM00225">
    <property type="entry name" value="BTB"/>
    <property type="match status" value="2"/>
</dbReference>
<feature type="compositionally biased region" description="Basic and acidic residues" evidence="4">
    <location>
        <begin position="1104"/>
        <end position="1117"/>
    </location>
</feature>
<evidence type="ECO:0000256" key="1">
    <source>
        <dbReference type="ARBA" id="ARBA00022737"/>
    </source>
</evidence>
<evidence type="ECO:0000313" key="7">
    <source>
        <dbReference type="Proteomes" id="UP000037122"/>
    </source>
</evidence>
<sequence>MRTRVRPHDSGAKKIRENIYKRDVFGRTVLHVAVLCNQPDLLGQVLRYPEAKLILLATDCENGWNLLHYILYHKRIRCLVVLLDYLKRNSINNHSTILELLKKKDRCGTPPIFLLQNDIKDFVWLPIYVNEKSEYHLEKRFPDNRQENSSPRKRRSWQIDHLMWNEQRGGSDIYVMGSNVNHSLGVVGSAGTSAPVKLPHCAFREPSLGLQLFLRKTRFKDVKISKYHSVLLTTDGRIFTCGLASMGRLGTGISRDNYQFTKVDLFEKEKKEVSLFAISTGHNLALTSSNEVYSWGLNEYCQLGFLSSEVAFSKKGTRDFEGIPSPVVNGDLRKVNRPIIGLAASKIHSIVYTSDSIFTWGLNIGQMGFPPDNSHQQSCNLNGVVYKGKIVNQPRAIAFKERIKLVTTCETATCVVTEANDLFVFILNHRFKLPKLPLRSGNDAFDIYKPSRLTSAPVVQKVVMRAPENVIILLESGDVLTFSINTNIDSKAAKNLNYSYLWRAYDTHLRAVDIDGSYDGSIVLCTRDGSVFRKEIHPGLSSMKLSVMPSLIAIKNKYKKVEGVNKVVRVTCDELFTSFGFVRDEVDMLPLKLQKNDFRKDLAYLSIMNEADAYRKQDQLLDSDHHLNCYVTDYLIPMLPKAKGNLLLDQKYEHDDVDDPRRDDINDNFKKYYNSKHLFSSSRHPSLEQAYQSVDDDDEFSSLYKLLDSEAILRTFLKTESFTEKMYDSFIEFNGDADLRVGFHRKILKCRSEFFHRISRQDSSSEYFIHDFIKGYYDTGRNVLVFETDVDLRATLIFLHFIYTNRVIKFWDAYPSGLACPTSIKRTKEHFRFLMDLFRMDEYYGKDEQFIELFRECTMTESSGDLSILLHDGQVRCDSYFLAARSAFFETFLSERWDSLSEGNGSFEEEDAKFINLEGISKTQFEVILRHIYGCNDLNVFDGVLSLFIGDQDSDDFINFLLDMIEITDQLLLLQLKHLCELAIKDMITVDNALILLQHAHHLSASTLFKCCSWIVFNNLEIVIFDGTLTELDTGLLSELERELKYLQLLKDREFVVGESGELNKCLLRTTDGPQVSVDAIMEFGDEFNDYFLTSDLKFQPIFDHKPESLDPSDEKKHRSSSRRHSRKESMTELRKEMEAIGLNSRQKSEDTSAVAEDSVEEKEFEVVTSRRRQKSRGSVTEMSDSSRENSVNGSKSVSASPPISVPTNVEPVNDRSQLVCYSPSAALGPVLGDLKQQGSKQKTKIKFTAPKPSQKERRRGDQALLGKSDEKTTAANTNVALKNPWKPISTPPPRGTDSRSIQNLPVLGSTVESFSRSSSSMTAIMLEEALNNENKKNAESERRSLQDIQREQEFAKWWEEESRRVQNEMKILTTLRGSTSKGSGSRGGGRRRGSRQNELKKKIATS</sequence>
<organism evidence="6 7">
    <name type="scientific">Candidozyma auris</name>
    <name type="common">Yeast</name>
    <name type="synonym">Candida auris</name>
    <dbReference type="NCBI Taxonomy" id="498019"/>
    <lineage>
        <taxon>Eukaryota</taxon>
        <taxon>Fungi</taxon>
        <taxon>Dikarya</taxon>
        <taxon>Ascomycota</taxon>
        <taxon>Saccharomycotina</taxon>
        <taxon>Pichiomycetes</taxon>
        <taxon>Metschnikowiaceae</taxon>
        <taxon>Candidozyma</taxon>
    </lineage>
</organism>
<keyword evidence="1" id="KW-0677">Repeat</keyword>
<dbReference type="PANTHER" id="PTHR22872">
    <property type="entry name" value="BTK-BINDING PROTEIN-RELATED"/>
    <property type="match status" value="1"/>
</dbReference>
<dbReference type="VEuPathDB" id="FungiDB:QG37_07027"/>
<dbReference type="InterPro" id="IPR051625">
    <property type="entry name" value="Signaling_Regulatory_Domain"/>
</dbReference>
<evidence type="ECO:0000256" key="3">
    <source>
        <dbReference type="SAM" id="Coils"/>
    </source>
</evidence>
<dbReference type="SUPFAM" id="SSF48403">
    <property type="entry name" value="Ankyrin repeat"/>
    <property type="match status" value="1"/>
</dbReference>
<comment type="caution">
    <text evidence="6">The sequence shown here is derived from an EMBL/GenBank/DDBJ whole genome shotgun (WGS) entry which is preliminary data.</text>
</comment>
<feature type="region of interest" description="Disordered" evidence="4">
    <location>
        <begin position="1104"/>
        <end position="1211"/>
    </location>
</feature>
<dbReference type="SUPFAM" id="SSF50985">
    <property type="entry name" value="RCC1/BLIP-II"/>
    <property type="match status" value="1"/>
</dbReference>
<dbReference type="InterPro" id="IPR000408">
    <property type="entry name" value="Reg_chr_condens"/>
</dbReference>
<feature type="domain" description="BTB" evidence="5">
    <location>
        <begin position="727"/>
        <end position="807"/>
    </location>
</feature>
<feature type="coiled-coil region" evidence="3">
    <location>
        <begin position="1324"/>
        <end position="1352"/>
    </location>
</feature>
<feature type="repeat" description="RCC1" evidence="2">
    <location>
        <begin position="290"/>
        <end position="355"/>
    </location>
</feature>
<dbReference type="SMART" id="SM00248">
    <property type="entry name" value="ANK"/>
    <property type="match status" value="2"/>
</dbReference>
<gene>
    <name evidence="6" type="ORF">QG37_07027</name>
</gene>
<name>A0A0L0NRB3_CANAR</name>
<dbReference type="SUPFAM" id="SSF54695">
    <property type="entry name" value="POZ domain"/>
    <property type="match status" value="1"/>
</dbReference>
<keyword evidence="3" id="KW-0175">Coiled coil</keyword>
<feature type="compositionally biased region" description="Polar residues" evidence="4">
    <location>
        <begin position="1177"/>
        <end position="1208"/>
    </location>
</feature>
<dbReference type="Gene3D" id="3.30.710.10">
    <property type="entry name" value="Potassium Channel Kv1.1, Chain A"/>
    <property type="match status" value="1"/>
</dbReference>
<feature type="region of interest" description="Disordered" evidence="4">
    <location>
        <begin position="1230"/>
        <end position="1304"/>
    </location>
</feature>
<accession>A0A0L0NRB3</accession>
<dbReference type="Pfam" id="PF13540">
    <property type="entry name" value="RCC1_2"/>
    <property type="match status" value="1"/>
</dbReference>
<dbReference type="InterPro" id="IPR002110">
    <property type="entry name" value="Ankyrin_rpt"/>
</dbReference>
<dbReference type="VEuPathDB" id="FungiDB:CJI96_0000593"/>
<evidence type="ECO:0000259" key="5">
    <source>
        <dbReference type="PROSITE" id="PS50097"/>
    </source>
</evidence>
<reference evidence="7" key="1">
    <citation type="journal article" date="2015" name="BMC Genomics">
        <title>Draft genome of a commonly misdiagnosed multidrug resistant pathogen Candida auris.</title>
        <authorList>
            <person name="Chatterjee S."/>
            <person name="Alampalli S.V."/>
            <person name="Nageshan R.K."/>
            <person name="Chettiar S.T."/>
            <person name="Joshi S."/>
            <person name="Tatu U.S."/>
        </authorList>
    </citation>
    <scope>NUCLEOTIDE SEQUENCE [LARGE SCALE GENOMIC DNA]</scope>
    <source>
        <strain evidence="7">6684</strain>
    </source>
</reference>
<dbReference type="Gene3D" id="2.130.10.30">
    <property type="entry name" value="Regulator of chromosome condensation 1/beta-lactamase-inhibitor protein II"/>
    <property type="match status" value="1"/>
</dbReference>
<feature type="compositionally biased region" description="Basic and acidic residues" evidence="4">
    <location>
        <begin position="1128"/>
        <end position="1139"/>
    </location>
</feature>
<dbReference type="PANTHER" id="PTHR22872:SF2">
    <property type="entry name" value="INHIBITOR OF BRUTON TYROSINE KINASE"/>
    <property type="match status" value="1"/>
</dbReference>
<evidence type="ECO:0000313" key="6">
    <source>
        <dbReference type="EMBL" id="KND96588.1"/>
    </source>
</evidence>
<dbReference type="Proteomes" id="UP000037122">
    <property type="component" value="Unassembled WGS sequence"/>
</dbReference>